<dbReference type="STRING" id="287099.SAMN05660413_00729"/>
<reference evidence="2 3" key="1">
    <citation type="submission" date="2016-10" db="EMBL/GenBank/DDBJ databases">
        <authorList>
            <person name="de Groot N.N."/>
        </authorList>
    </citation>
    <scope>NUCLEOTIDE SEQUENCE [LARGE SCALE GENOMIC DNA]</scope>
    <source>
        <strain evidence="2 3">DSM 17794</strain>
    </source>
</reference>
<evidence type="ECO:0000313" key="2">
    <source>
        <dbReference type="EMBL" id="SFN37317.1"/>
    </source>
</evidence>
<dbReference type="SUPFAM" id="SSF56024">
    <property type="entry name" value="Phospholipase D/nuclease"/>
    <property type="match status" value="1"/>
</dbReference>
<dbReference type="AlphaFoldDB" id="A0A1I4YH34"/>
<organism evidence="2 3">
    <name type="scientific">Salegentibacter flavus</name>
    <dbReference type="NCBI Taxonomy" id="287099"/>
    <lineage>
        <taxon>Bacteria</taxon>
        <taxon>Pseudomonadati</taxon>
        <taxon>Bacteroidota</taxon>
        <taxon>Flavobacteriia</taxon>
        <taxon>Flavobacteriales</taxon>
        <taxon>Flavobacteriaceae</taxon>
        <taxon>Salegentibacter</taxon>
    </lineage>
</organism>
<sequence length="283" mass="33437">MAQFLTTVGNSFYIEQIIINSVKSLTLVTPYLKLSRNLIERLSDAQRNGVRITLIYGKNELAQKEKKNLFSFSNIEIFFCQNLHAKCYHNESSMIITSMNLYEFSERNNREMGLLIERDRDSEIFNDTLKEIASIKNSSVLEKGFKESQEYSEESFQLHPDYNELWNFHLPSLKSSLEVKYPNHLINFSHNQIRANDFPRKGIDLVVNGRIDFLVNNRNYYDTLKENKRDEIENRLKDVRCYWNHKVINIYPEKNFDALVNKEGQKRKVVKYLEIIEKVGKCL</sequence>
<dbReference type="InterPro" id="IPR059166">
    <property type="entry name" value="PLD-like_cat"/>
</dbReference>
<dbReference type="CDD" id="cd09176">
    <property type="entry name" value="PLDc_unchar6"/>
    <property type="match status" value="1"/>
</dbReference>
<dbReference type="Gene3D" id="3.30.870.10">
    <property type="entry name" value="Endonuclease Chain A"/>
    <property type="match status" value="1"/>
</dbReference>
<dbReference type="EMBL" id="FOVL01000003">
    <property type="protein sequence ID" value="SFN37317.1"/>
    <property type="molecule type" value="Genomic_DNA"/>
</dbReference>
<gene>
    <name evidence="2" type="ORF">SAMN05660413_00729</name>
</gene>
<feature type="domain" description="Phospholipase D-like" evidence="1">
    <location>
        <begin position="16"/>
        <end position="128"/>
    </location>
</feature>
<dbReference type="InterPro" id="IPR025202">
    <property type="entry name" value="PLD-like_dom"/>
</dbReference>
<evidence type="ECO:0000259" key="1">
    <source>
        <dbReference type="Pfam" id="PF13091"/>
    </source>
</evidence>
<dbReference type="Proteomes" id="UP000199153">
    <property type="component" value="Unassembled WGS sequence"/>
</dbReference>
<dbReference type="RefSeq" id="WP_093406001.1">
    <property type="nucleotide sequence ID" value="NZ_FOVL01000003.1"/>
</dbReference>
<name>A0A1I4YH34_9FLAO</name>
<protein>
    <submittedName>
        <fullName evidence="2">PLD-like domain-containing protein</fullName>
    </submittedName>
</protein>
<accession>A0A1I4YH34</accession>
<dbReference type="Pfam" id="PF13091">
    <property type="entry name" value="PLDc_2"/>
    <property type="match status" value="1"/>
</dbReference>
<evidence type="ECO:0000313" key="3">
    <source>
        <dbReference type="Proteomes" id="UP000199153"/>
    </source>
</evidence>
<dbReference type="OrthoDB" id="5500241at2"/>
<proteinExistence type="predicted"/>
<keyword evidence="3" id="KW-1185">Reference proteome</keyword>